<keyword evidence="5" id="KW-1185">Reference proteome</keyword>
<dbReference type="GeneID" id="62196176"/>
<dbReference type="KEGG" id="bnn:FOA43_002775"/>
<dbReference type="EMBL" id="CP064814">
    <property type="protein sequence ID" value="QPG75421.1"/>
    <property type="molecule type" value="Genomic_DNA"/>
</dbReference>
<dbReference type="InterPro" id="IPR000938">
    <property type="entry name" value="CAP-Gly_domain"/>
</dbReference>
<protein>
    <recommendedName>
        <fullName evidence="3">CAP-Gly domain-containing protein</fullName>
    </recommendedName>
</protein>
<dbReference type="InterPro" id="IPR032675">
    <property type="entry name" value="LRR_dom_sf"/>
</dbReference>
<gene>
    <name evidence="4" type="ORF">FOA43_002775</name>
</gene>
<evidence type="ECO:0000313" key="5">
    <source>
        <dbReference type="Proteomes" id="UP000662931"/>
    </source>
</evidence>
<dbReference type="RefSeq" id="XP_038778986.1">
    <property type="nucleotide sequence ID" value="XM_038923058.1"/>
</dbReference>
<dbReference type="PRINTS" id="PR00019">
    <property type="entry name" value="LEURICHRPT"/>
</dbReference>
<dbReference type="SMART" id="SM01052">
    <property type="entry name" value="CAP_GLY"/>
    <property type="match status" value="1"/>
</dbReference>
<keyword evidence="1" id="KW-0433">Leucine-rich repeat</keyword>
<name>A0A875S100_EENNA</name>
<dbReference type="SUPFAM" id="SSF74924">
    <property type="entry name" value="Cap-Gly domain"/>
    <property type="match status" value="1"/>
</dbReference>
<dbReference type="PANTHER" id="PTHR45617">
    <property type="entry name" value="LEUCINE RICH REPEAT FAMILY PROTEIN"/>
    <property type="match status" value="1"/>
</dbReference>
<sequence>MPAARDQYDELKQAGCHIGRRVCLIGVDGKQHMGTVRYIGPIKPWPRNDALGVEWDDLVRGKNDGSLEYKGQLYRYFNTKGDEKTGSFIKLPQEGIADDLIRLGKDRVLVVKGRSFSSALEYKYDELDQIGRAEEEEQIMIGTKKVEKYGFDELIRRQANFSSLEVVSLDNMLVNNEFEINLVGRLLKSVTDLDLGHNLISDWMQVVKVCDKLQTLKTLRLAGNRFHIVEIAGDNQIARLIIPSNDLEACNLSTLSICFPNLYYVDFSDNRFVQFPETSTIESIDLSFNRLGGRIILTGSSLRAINISDNQITGLEGTLTSLRVLDLSHNSIDSDWSFLDTFEEQFPHLEALKLDGNPLFDQTDSQNGYDHCLMQIMGRVRTITKINGTEYSPEERNNYELYFISKVKQGNTTKPKRTIWHYLLNKYGQKETNSAIVTSSIKRPTEISVFNNEKLVLKQYVFAENTTLGKLKGKISKKLGLSVLHFTLFRKQADGIVERLDNDQEYLSHLGLQVVYIHTAPHMILDAPPHN</sequence>
<dbReference type="InterPro" id="IPR036859">
    <property type="entry name" value="CAP-Gly_dom_sf"/>
</dbReference>
<accession>A0A875S100</accession>
<dbReference type="InterPro" id="IPR001611">
    <property type="entry name" value="Leu-rich_rpt"/>
</dbReference>
<dbReference type="Proteomes" id="UP000662931">
    <property type="component" value="Chromosome 3"/>
</dbReference>
<keyword evidence="2" id="KW-0677">Repeat</keyword>
<dbReference type="Pfam" id="PF01302">
    <property type="entry name" value="CAP_GLY"/>
    <property type="match status" value="1"/>
</dbReference>
<dbReference type="AlphaFoldDB" id="A0A875S100"/>
<dbReference type="OrthoDB" id="5273213at2759"/>
<evidence type="ECO:0000259" key="3">
    <source>
        <dbReference type="SMART" id="SM01052"/>
    </source>
</evidence>
<evidence type="ECO:0000256" key="1">
    <source>
        <dbReference type="ARBA" id="ARBA00022614"/>
    </source>
</evidence>
<feature type="domain" description="CAP-Gly" evidence="3">
    <location>
        <begin position="18"/>
        <end position="94"/>
    </location>
</feature>
<dbReference type="Pfam" id="PF13516">
    <property type="entry name" value="LRR_6"/>
    <property type="match status" value="1"/>
</dbReference>
<evidence type="ECO:0000256" key="2">
    <source>
        <dbReference type="ARBA" id="ARBA00022737"/>
    </source>
</evidence>
<organism evidence="4 5">
    <name type="scientific">Eeniella nana</name>
    <name type="common">Yeast</name>
    <name type="synonym">Brettanomyces nanus</name>
    <dbReference type="NCBI Taxonomy" id="13502"/>
    <lineage>
        <taxon>Eukaryota</taxon>
        <taxon>Fungi</taxon>
        <taxon>Dikarya</taxon>
        <taxon>Ascomycota</taxon>
        <taxon>Saccharomycotina</taxon>
        <taxon>Pichiomycetes</taxon>
        <taxon>Pichiales</taxon>
        <taxon>Pichiaceae</taxon>
        <taxon>Brettanomyces</taxon>
    </lineage>
</organism>
<reference evidence="4" key="1">
    <citation type="submission" date="2020-10" db="EMBL/GenBank/DDBJ databases">
        <authorList>
            <person name="Roach M.J.R."/>
        </authorList>
    </citation>
    <scope>NUCLEOTIDE SEQUENCE</scope>
    <source>
        <strain evidence="4">CBS 1945</strain>
    </source>
</reference>
<dbReference type="PANTHER" id="PTHR45617:SF181">
    <property type="entry name" value="LP04042P"/>
    <property type="match status" value="1"/>
</dbReference>
<evidence type="ECO:0000313" key="4">
    <source>
        <dbReference type="EMBL" id="QPG75421.1"/>
    </source>
</evidence>
<dbReference type="Gene3D" id="2.30.30.190">
    <property type="entry name" value="CAP Gly-rich-like domain"/>
    <property type="match status" value="1"/>
</dbReference>
<dbReference type="PROSITE" id="PS51450">
    <property type="entry name" value="LRR"/>
    <property type="match status" value="1"/>
</dbReference>
<dbReference type="SUPFAM" id="SSF52047">
    <property type="entry name" value="RNI-like"/>
    <property type="match status" value="1"/>
</dbReference>
<dbReference type="Gene3D" id="3.80.10.10">
    <property type="entry name" value="Ribonuclease Inhibitor"/>
    <property type="match status" value="2"/>
</dbReference>
<proteinExistence type="predicted"/>